<dbReference type="FunFam" id="3.90.850.10:FF:000008">
    <property type="entry name" value="FAA hydrolase family protein"/>
    <property type="match status" value="1"/>
</dbReference>
<reference evidence="4 5" key="2">
    <citation type="journal article" date="2012" name="J. Bacteriol.">
        <title>Complete Genome Sequence of Rahnella sp. Strain Y9602, a Gammaproteobacterium Isolate from Metal- and Radionuclide-Contaminated Soil.</title>
        <authorList>
            <person name="Martinez R.J."/>
            <person name="Bruce D."/>
            <person name="Detter C."/>
            <person name="Goodwin L.A."/>
            <person name="Han J."/>
            <person name="Han C.S."/>
            <person name="Held B."/>
            <person name="Land M.L."/>
            <person name="Mikhailova N."/>
            <person name="Nolan M."/>
            <person name="Pennacchio L."/>
            <person name="Pitluck S."/>
            <person name="Tapia R."/>
            <person name="Woyke T."/>
            <person name="Sobecky P.A."/>
        </authorList>
    </citation>
    <scope>NUCLEOTIDE SEQUENCE [LARGE SCALE GENOMIC DNA]</scope>
    <source>
        <strain evidence="4 5">Y9602</strain>
        <plasmid evidence="4 5">pRAHAQ01</plasmid>
    </source>
</reference>
<geneLocation type="plasmid" evidence="4 5">
    <name>pRAHAQ01</name>
</geneLocation>
<dbReference type="GO" id="GO:0008704">
    <property type="term" value="F:5-carboxymethyl-2-hydroxymuconate delta-isomerase activity"/>
    <property type="evidence" value="ECO:0007669"/>
    <property type="project" value="UniProtKB-EC"/>
</dbReference>
<dbReference type="InterPro" id="IPR036663">
    <property type="entry name" value="Fumarylacetoacetase_C_sf"/>
</dbReference>
<comment type="similarity">
    <text evidence="1">Belongs to the FAH family.</text>
</comment>
<keyword evidence="4" id="KW-0614">Plasmid</keyword>
<dbReference type="RefSeq" id="WP_013577985.1">
    <property type="nucleotide sequence ID" value="NC_015062.1"/>
</dbReference>
<dbReference type="GO" id="GO:0044281">
    <property type="term" value="P:small molecule metabolic process"/>
    <property type="evidence" value="ECO:0007669"/>
    <property type="project" value="UniProtKB-ARBA"/>
</dbReference>
<dbReference type="GO" id="GO:0046872">
    <property type="term" value="F:metal ion binding"/>
    <property type="evidence" value="ECO:0007669"/>
    <property type="project" value="UniProtKB-KW"/>
</dbReference>
<dbReference type="KEGG" id="rah:Rahaq_4724"/>
<protein>
    <submittedName>
        <fullName evidence="4">5-carboxymethyl-2-hydroxymuconate Delta-isomerase</fullName>
        <ecNumber evidence="4">5.3.3.10</ecNumber>
    </submittedName>
</protein>
<keyword evidence="4" id="KW-0413">Isomerase</keyword>
<dbReference type="EC" id="5.3.3.10" evidence="4"/>
<dbReference type="PANTHER" id="PTHR42796:SF4">
    <property type="entry name" value="FUMARYLACETOACETATE HYDROLASE DOMAIN-CONTAINING PROTEIN 2A"/>
    <property type="match status" value="1"/>
</dbReference>
<dbReference type="InterPro" id="IPR011234">
    <property type="entry name" value="Fumarylacetoacetase-like_C"/>
</dbReference>
<proteinExistence type="inferred from homology"/>
<evidence type="ECO:0000256" key="2">
    <source>
        <dbReference type="ARBA" id="ARBA00022723"/>
    </source>
</evidence>
<dbReference type="eggNOG" id="COG0179">
    <property type="taxonomic scope" value="Bacteria"/>
</dbReference>
<evidence type="ECO:0000256" key="1">
    <source>
        <dbReference type="ARBA" id="ARBA00010211"/>
    </source>
</evidence>
<reference evidence="5" key="1">
    <citation type="submission" date="2011-01" db="EMBL/GenBank/DDBJ databases">
        <title>Complete sequence of plasmid1 of Rahnella sp. Y9602.</title>
        <authorList>
            <consortium name="US DOE Joint Genome Institute"/>
            <person name="Lucas S."/>
            <person name="Copeland A."/>
            <person name="Lapidus A."/>
            <person name="Cheng J.-F."/>
            <person name="Goodwin L."/>
            <person name="Pitluck S."/>
            <person name="Lu M."/>
            <person name="Detter J.C."/>
            <person name="Han C."/>
            <person name="Tapia R."/>
            <person name="Land M."/>
            <person name="Hauser L."/>
            <person name="Kyrpides N."/>
            <person name="Ivanova N."/>
            <person name="Ovchinnikova G."/>
            <person name="Pagani I."/>
            <person name="Sobecky P.A."/>
            <person name="Martinez R.J."/>
            <person name="Woyke T."/>
        </authorList>
    </citation>
    <scope>NUCLEOTIDE SEQUENCE [LARGE SCALE GENOMIC DNA]</scope>
    <source>
        <strain evidence="5">Y9602</strain>
        <plasmid evidence="5">pRAHAQ01</plasmid>
    </source>
</reference>
<evidence type="ECO:0000259" key="3">
    <source>
        <dbReference type="Pfam" id="PF01557"/>
    </source>
</evidence>
<dbReference type="Pfam" id="PF01557">
    <property type="entry name" value="FAA_hydrolase"/>
    <property type="match status" value="1"/>
</dbReference>
<dbReference type="PANTHER" id="PTHR42796">
    <property type="entry name" value="FUMARYLACETOACETATE HYDROLASE DOMAIN-CONTAINING PROTEIN 2A-RELATED"/>
    <property type="match status" value="1"/>
</dbReference>
<organism evidence="4 5">
    <name type="scientific">Rahnella sp. (strain Y9602)</name>
    <dbReference type="NCBI Taxonomy" id="2703885"/>
    <lineage>
        <taxon>Bacteria</taxon>
        <taxon>Pseudomonadati</taxon>
        <taxon>Pseudomonadota</taxon>
        <taxon>Gammaproteobacteria</taxon>
        <taxon>Enterobacterales</taxon>
        <taxon>Yersiniaceae</taxon>
        <taxon>Rahnella</taxon>
    </lineage>
</organism>
<dbReference type="InterPro" id="IPR051121">
    <property type="entry name" value="FAH"/>
</dbReference>
<dbReference type="HOGENOM" id="CLU_028458_3_0_6"/>
<dbReference type="AlphaFoldDB" id="A0A0H3FGU2"/>
<dbReference type="Gene3D" id="3.90.850.10">
    <property type="entry name" value="Fumarylacetoacetase-like, C-terminal domain"/>
    <property type="match status" value="1"/>
</dbReference>
<gene>
    <name evidence="4" type="ordered locus">Rahaq_4724</name>
</gene>
<sequence length="290" mass="32204">MKIVNFTINKDQTKSFGIYQKEGIVDVGSHSGCRDINEFMARHSLAELQRYVESPADLQLNDISFLPVIDRPGKIFGVGMNYAEKRKEFNETSDAPTLFVRFADSQVGHNGTIIKPASSEQFDYEGELAIIIGRTGRNISAENALDFVAGYSCYMDGSVRDWQHKWYTAGKNWPSTGAFGPWMVTPDEVGDPQNLSIKTWLNDRLVQDDTTANMVHTIPQMIAYISTFTQLSPGDVIMTGSPGGVGKTRVPPLFLHENDKIEVEIENIGRLTNLIQNAPLSELTHSKTAA</sequence>
<dbReference type="OrthoDB" id="9805307at2"/>
<accession>A0A0H3FGU2</accession>
<keyword evidence="2" id="KW-0479">Metal-binding</keyword>
<feature type="domain" description="Fumarylacetoacetase-like C-terminal" evidence="3">
    <location>
        <begin position="74"/>
        <end position="275"/>
    </location>
</feature>
<evidence type="ECO:0000313" key="5">
    <source>
        <dbReference type="Proteomes" id="UP000007257"/>
    </source>
</evidence>
<evidence type="ECO:0000313" key="4">
    <source>
        <dbReference type="EMBL" id="ADW76304.1"/>
    </source>
</evidence>
<dbReference type="SUPFAM" id="SSF56529">
    <property type="entry name" value="FAH"/>
    <property type="match status" value="1"/>
</dbReference>
<name>A0A0H3FGU2_RAHSY</name>
<dbReference type="Proteomes" id="UP000007257">
    <property type="component" value="Plasmid pRAHAQ01"/>
</dbReference>
<dbReference type="EMBL" id="CP002506">
    <property type="protein sequence ID" value="ADW76304.1"/>
    <property type="molecule type" value="Genomic_DNA"/>
</dbReference>